<evidence type="ECO:0000313" key="2">
    <source>
        <dbReference type="EMBL" id="MCC5463771.1"/>
    </source>
</evidence>
<keyword evidence="1" id="KW-0472">Membrane</keyword>
<gene>
    <name evidence="2" type="ORF">LMF89_00155</name>
</gene>
<dbReference type="RefSeq" id="WP_229533320.1">
    <property type="nucleotide sequence ID" value="NZ_JAJHJB010000001.1"/>
</dbReference>
<comment type="caution">
    <text evidence="2">The sequence shown here is derived from an EMBL/GenBank/DDBJ whole genome shotgun (WGS) entry which is preliminary data.</text>
</comment>
<dbReference type="CDD" id="cd20745">
    <property type="entry name" value="FIX_RhsA_AHH_HNH-like"/>
    <property type="match status" value="1"/>
</dbReference>
<organism evidence="2 3">
    <name type="scientific">Pelosinus baikalensis</name>
    <dbReference type="NCBI Taxonomy" id="2892015"/>
    <lineage>
        <taxon>Bacteria</taxon>
        <taxon>Bacillati</taxon>
        <taxon>Bacillota</taxon>
        <taxon>Negativicutes</taxon>
        <taxon>Selenomonadales</taxon>
        <taxon>Sporomusaceae</taxon>
        <taxon>Pelosinus</taxon>
    </lineage>
</organism>
<dbReference type="Proteomes" id="UP001165492">
    <property type="component" value="Unassembled WGS sequence"/>
</dbReference>
<keyword evidence="3" id="KW-1185">Reference proteome</keyword>
<protein>
    <submittedName>
        <fullName evidence="2">Uncharacterized protein</fullName>
    </submittedName>
</protein>
<evidence type="ECO:0000313" key="3">
    <source>
        <dbReference type="Proteomes" id="UP001165492"/>
    </source>
</evidence>
<feature type="transmembrane region" description="Helical" evidence="1">
    <location>
        <begin position="53"/>
        <end position="74"/>
    </location>
</feature>
<keyword evidence="1" id="KW-0812">Transmembrane</keyword>
<evidence type="ECO:0000256" key="1">
    <source>
        <dbReference type="SAM" id="Phobius"/>
    </source>
</evidence>
<reference evidence="2" key="1">
    <citation type="submission" date="2021-11" db="EMBL/GenBank/DDBJ databases">
        <title>Description of a new species Pelosinus isolated from the bottom sediments of Lake Baikal.</title>
        <authorList>
            <person name="Zakharyuk A."/>
        </authorList>
    </citation>
    <scope>NUCLEOTIDE SEQUENCE</scope>
    <source>
        <strain evidence="2">Bkl1</strain>
    </source>
</reference>
<dbReference type="EMBL" id="JAJHJB010000001">
    <property type="protein sequence ID" value="MCC5463771.1"/>
    <property type="molecule type" value="Genomic_DNA"/>
</dbReference>
<feature type="transmembrane region" description="Helical" evidence="1">
    <location>
        <begin position="22"/>
        <end position="41"/>
    </location>
</feature>
<keyword evidence="1" id="KW-1133">Transmembrane helix</keyword>
<sequence>MPAEEAEADEENKMTAEDWAELGLAVAGFIPSLTISTAAAIGEAGLAVKQGDYLGAGISLLGGIPFVGGFVRVAKIVKKGKIARKILKVLNAGKKATKLKNVRRLPCIKPGVLSPEAAERLREWSRFGDRLVKVKEKTEG</sequence>
<accession>A0ABS8HKR7</accession>
<proteinExistence type="predicted"/>
<name>A0ABS8HKR7_9FIRM</name>